<feature type="transmembrane region" description="Helical" evidence="8">
    <location>
        <begin position="7"/>
        <end position="29"/>
    </location>
</feature>
<dbReference type="STRING" id="887898.HMPREF0551_1314"/>
<dbReference type="HOGENOM" id="CLU_013016_1_1_4"/>
<protein>
    <submittedName>
        <fullName evidence="9">Putative iron-dicitrate transporter subunit FecD</fullName>
    </submittedName>
</protein>
<evidence type="ECO:0000313" key="10">
    <source>
        <dbReference type="Proteomes" id="UP000011021"/>
    </source>
</evidence>
<dbReference type="Proteomes" id="UP000011021">
    <property type="component" value="Unassembled WGS sequence"/>
</dbReference>
<dbReference type="PANTHER" id="PTHR30472:SF37">
    <property type="entry name" value="FE(3+) DICITRATE TRANSPORT SYSTEM PERMEASE PROTEIN FECD-RELATED"/>
    <property type="match status" value="1"/>
</dbReference>
<feature type="transmembrane region" description="Helical" evidence="8">
    <location>
        <begin position="226"/>
        <end position="248"/>
    </location>
</feature>
<comment type="subcellular location">
    <subcellularLocation>
        <location evidence="1">Cell membrane</location>
        <topology evidence="1">Multi-pass membrane protein</topology>
    </subcellularLocation>
</comment>
<feature type="transmembrane region" description="Helical" evidence="8">
    <location>
        <begin position="178"/>
        <end position="200"/>
    </location>
</feature>
<sequence>MNDPKKYLSILGVLAIVCFALALMLGATFKSPAAVLQGLLTHDFDIWQYRMPRAILAVLVGAALALSGTIIQGIIHNPLASPDILSINHGASLAAVATLMMMPGTPVWALPVAACVGAAVAYLVLMLVAGRQAGPLQMALIGVALSAFYAAMTDYLMLSHPLEVNTAMVWLTGSLWGRTWSFVEMGAPLLVLLLPLALLYSKSFDLLTLGEAKAATLGVNVSRDRFLLLGLAVLLAAVAVAIAGPIAFLGLVAPHLARKLVGGRHRVLLPAAMLTGAIILQVSDIAVRAIKPPLELPAGIFTALIGAPYFFYLLRRSL</sequence>
<evidence type="ECO:0000256" key="4">
    <source>
        <dbReference type="ARBA" id="ARBA00022475"/>
    </source>
</evidence>
<dbReference type="GO" id="GO:0033214">
    <property type="term" value="P:siderophore-iron import into cell"/>
    <property type="evidence" value="ECO:0007669"/>
    <property type="project" value="TreeGrafter"/>
</dbReference>
<dbReference type="CDD" id="cd06550">
    <property type="entry name" value="TM_ABC_iron-siderophores_like"/>
    <property type="match status" value="1"/>
</dbReference>
<dbReference type="EMBL" id="AEQP01000008">
    <property type="protein sequence ID" value="EFV94897.1"/>
    <property type="molecule type" value="Genomic_DNA"/>
</dbReference>
<keyword evidence="10" id="KW-1185">Reference proteome</keyword>
<keyword evidence="3" id="KW-0813">Transport</keyword>
<dbReference type="eggNOG" id="COG0609">
    <property type="taxonomic scope" value="Bacteria"/>
</dbReference>
<keyword evidence="7 8" id="KW-0472">Membrane</keyword>
<dbReference type="Pfam" id="PF01032">
    <property type="entry name" value="FecCD"/>
    <property type="match status" value="1"/>
</dbReference>
<feature type="transmembrane region" description="Helical" evidence="8">
    <location>
        <begin position="294"/>
        <end position="314"/>
    </location>
</feature>
<evidence type="ECO:0000313" key="9">
    <source>
        <dbReference type="EMBL" id="EFV94897.1"/>
    </source>
</evidence>
<organism evidence="9 10">
    <name type="scientific">Lautropia mirabilis ATCC 51599</name>
    <dbReference type="NCBI Taxonomy" id="887898"/>
    <lineage>
        <taxon>Bacteria</taxon>
        <taxon>Pseudomonadati</taxon>
        <taxon>Pseudomonadota</taxon>
        <taxon>Betaproteobacteria</taxon>
        <taxon>Burkholderiales</taxon>
        <taxon>Burkholderiaceae</taxon>
        <taxon>Lautropia</taxon>
    </lineage>
</organism>
<feature type="transmembrane region" description="Helical" evidence="8">
    <location>
        <begin position="84"/>
        <end position="102"/>
    </location>
</feature>
<proteinExistence type="inferred from homology"/>
<feature type="transmembrane region" description="Helical" evidence="8">
    <location>
        <begin position="54"/>
        <end position="75"/>
    </location>
</feature>
<dbReference type="Gene3D" id="1.10.3470.10">
    <property type="entry name" value="ABC transporter involved in vitamin B12 uptake, BtuC"/>
    <property type="match status" value="1"/>
</dbReference>
<comment type="similarity">
    <text evidence="2">Belongs to the binding-protein-dependent transport system permease family. FecCD subfamily.</text>
</comment>
<reference evidence="9 10" key="1">
    <citation type="submission" date="2010-12" db="EMBL/GenBank/DDBJ databases">
        <authorList>
            <person name="Muzny D."/>
            <person name="Qin X."/>
            <person name="Deng J."/>
            <person name="Jiang H."/>
            <person name="Liu Y."/>
            <person name="Qu J."/>
            <person name="Song X.-Z."/>
            <person name="Zhang L."/>
            <person name="Thornton R."/>
            <person name="Coyle M."/>
            <person name="Francisco L."/>
            <person name="Jackson L."/>
            <person name="Javaid M."/>
            <person name="Korchina V."/>
            <person name="Kovar C."/>
            <person name="Mata R."/>
            <person name="Mathew T."/>
            <person name="Ngo R."/>
            <person name="Nguyen L."/>
            <person name="Nguyen N."/>
            <person name="Okwuonu G."/>
            <person name="Ongeri F."/>
            <person name="Pham C."/>
            <person name="Simmons D."/>
            <person name="Wilczek-Boney K."/>
            <person name="Hale W."/>
            <person name="Jakkamsetti A."/>
            <person name="Pham P."/>
            <person name="Ruth R."/>
            <person name="San Lucas F."/>
            <person name="Warren J."/>
            <person name="Zhang J."/>
            <person name="Zhao Z."/>
            <person name="Zhou C."/>
            <person name="Zhu D."/>
            <person name="Lee S."/>
            <person name="Bess C."/>
            <person name="Blankenburg K."/>
            <person name="Forbes L."/>
            <person name="Fu Q."/>
            <person name="Gubbala S."/>
            <person name="Hirani K."/>
            <person name="Jayaseelan J.C."/>
            <person name="Lara F."/>
            <person name="Munidasa M."/>
            <person name="Palculict T."/>
            <person name="Patil S."/>
            <person name="Pu L.-L."/>
            <person name="Saada N."/>
            <person name="Tang L."/>
            <person name="Weissenberger G."/>
            <person name="Zhu Y."/>
            <person name="Hemphill L."/>
            <person name="Shang Y."/>
            <person name="Youmans B."/>
            <person name="Ayvaz T."/>
            <person name="Ross M."/>
            <person name="Santibanez J."/>
            <person name="Aqrawi P."/>
            <person name="Gross S."/>
            <person name="Joshi V."/>
            <person name="Fowler G."/>
            <person name="Nazareth L."/>
            <person name="Reid J."/>
            <person name="Worley K."/>
            <person name="Petrosino J."/>
            <person name="Highlander S."/>
            <person name="Gibbs R."/>
        </authorList>
    </citation>
    <scope>NUCLEOTIDE SEQUENCE [LARGE SCALE GENOMIC DNA]</scope>
    <source>
        <strain evidence="9 10">ATCC 51599</strain>
    </source>
</reference>
<evidence type="ECO:0000256" key="6">
    <source>
        <dbReference type="ARBA" id="ARBA00022989"/>
    </source>
</evidence>
<feature type="transmembrane region" description="Helical" evidence="8">
    <location>
        <begin position="136"/>
        <end position="158"/>
    </location>
</feature>
<keyword evidence="5 8" id="KW-0812">Transmembrane</keyword>
<feature type="transmembrane region" description="Helical" evidence="8">
    <location>
        <begin position="108"/>
        <end position="129"/>
    </location>
</feature>
<evidence type="ECO:0000256" key="2">
    <source>
        <dbReference type="ARBA" id="ARBA00007935"/>
    </source>
</evidence>
<comment type="caution">
    <text evidence="9">The sequence shown here is derived from an EMBL/GenBank/DDBJ whole genome shotgun (WGS) entry which is preliminary data.</text>
</comment>
<evidence type="ECO:0000256" key="3">
    <source>
        <dbReference type="ARBA" id="ARBA00022448"/>
    </source>
</evidence>
<evidence type="ECO:0000256" key="1">
    <source>
        <dbReference type="ARBA" id="ARBA00004651"/>
    </source>
</evidence>
<dbReference type="PANTHER" id="PTHR30472">
    <property type="entry name" value="FERRIC ENTEROBACTIN TRANSPORT SYSTEM PERMEASE PROTEIN"/>
    <property type="match status" value="1"/>
</dbReference>
<gene>
    <name evidence="9" type="ORF">HMPREF0551_1314</name>
</gene>
<dbReference type="InterPro" id="IPR000522">
    <property type="entry name" value="ABC_transptr_permease_BtuC"/>
</dbReference>
<accession>E7RXA1</accession>
<dbReference type="AlphaFoldDB" id="E7RXA1"/>
<dbReference type="GO" id="GO:0022857">
    <property type="term" value="F:transmembrane transporter activity"/>
    <property type="evidence" value="ECO:0007669"/>
    <property type="project" value="InterPro"/>
</dbReference>
<evidence type="ECO:0000256" key="5">
    <source>
        <dbReference type="ARBA" id="ARBA00022692"/>
    </source>
</evidence>
<evidence type="ECO:0000256" key="7">
    <source>
        <dbReference type="ARBA" id="ARBA00023136"/>
    </source>
</evidence>
<dbReference type="InterPro" id="IPR037294">
    <property type="entry name" value="ABC_BtuC-like"/>
</dbReference>
<keyword evidence="6 8" id="KW-1133">Transmembrane helix</keyword>
<evidence type="ECO:0000256" key="8">
    <source>
        <dbReference type="SAM" id="Phobius"/>
    </source>
</evidence>
<dbReference type="FunFam" id="1.10.3470.10:FF:000001">
    <property type="entry name" value="Vitamin B12 ABC transporter permease BtuC"/>
    <property type="match status" value="1"/>
</dbReference>
<dbReference type="GO" id="GO:0005886">
    <property type="term" value="C:plasma membrane"/>
    <property type="evidence" value="ECO:0007669"/>
    <property type="project" value="UniProtKB-SubCell"/>
</dbReference>
<name>E7RXA1_9BURK</name>
<dbReference type="SUPFAM" id="SSF81345">
    <property type="entry name" value="ABC transporter involved in vitamin B12 uptake, BtuC"/>
    <property type="match status" value="1"/>
</dbReference>
<keyword evidence="4" id="KW-1003">Cell membrane</keyword>
<dbReference type="RefSeq" id="WP_005673578.1">
    <property type="nucleotide sequence ID" value="NZ_CP146288.1"/>
</dbReference>